<organism evidence="8 9">
    <name type="scientific">Acrasis kona</name>
    <dbReference type="NCBI Taxonomy" id="1008807"/>
    <lineage>
        <taxon>Eukaryota</taxon>
        <taxon>Discoba</taxon>
        <taxon>Heterolobosea</taxon>
        <taxon>Tetramitia</taxon>
        <taxon>Eutetramitia</taxon>
        <taxon>Acrasidae</taxon>
        <taxon>Acrasis</taxon>
    </lineage>
</organism>
<keyword evidence="6" id="KW-0539">Nucleus</keyword>
<proteinExistence type="inferred from homology"/>
<gene>
    <name evidence="8" type="ORF">AKO1_005157</name>
</gene>
<dbReference type="PANTHER" id="PTHR21394">
    <property type="entry name" value="MAU2 CHROMATID COHESION FACTOR HOMOLOG"/>
    <property type="match status" value="1"/>
</dbReference>
<accession>A0AAW2Z545</accession>
<evidence type="ECO:0000256" key="4">
    <source>
        <dbReference type="ARBA" id="ARBA00022776"/>
    </source>
</evidence>
<sequence length="528" mass="60979">MEKSSCWAKKAFESGLLLCTKTKNVYWREYFRFKLITTLVYGSTTELKNAKESTLSNIYSYINDGDVSCEKEPHLNVSYKLLRLHTDLHYCQLGLIQRDRVNDSILKCKQAISSHPSIDQDPDFQLFQVHLFVLESMASLSSGDFNVGADLLKEMTNKMTLSFNVRKQNQNHEYLMDWLGTTATFSIGYLTASIVKRTYGDMNSVDLYVGKGLNLIDSRLKSIKERNASNVTLDSETLAYLCRCDFQNASKDLNRCIGLISSYRDVLFCHRFNVHVLISIYCYMIGEFQTAFQHLEVCIVHPESDNVRKWCDLFQMVSNVSSGQFSVDSIFSQLLHQMNTNNKFEEFGVHCAQLFLKSILCAKNHDQKGALQYLQECEKVLGNSFNNKQLMAQCKYVHGQLHRNDNLQRAYESFDASFVMCVEMNDLIGQFHSLSAMIQTDEQLQFKKVQEQRESVFEGEQNPSNESELFVGTPLTSSVMNQNHDLRMRFEKYKDLKKKIINNMNKNNPEHVLILSWLPNEDDEYVTK</sequence>
<dbReference type="AlphaFoldDB" id="A0AAW2Z545"/>
<evidence type="ECO:0000256" key="5">
    <source>
        <dbReference type="ARBA" id="ARBA00022829"/>
    </source>
</evidence>
<dbReference type="InterPro" id="IPR019440">
    <property type="entry name" value="MAU2"/>
</dbReference>
<evidence type="ECO:0000256" key="1">
    <source>
        <dbReference type="ARBA" id="ARBA00004123"/>
    </source>
</evidence>
<name>A0AAW2Z545_9EUKA</name>
<keyword evidence="5" id="KW-0159">Chromosome partition</keyword>
<evidence type="ECO:0000256" key="2">
    <source>
        <dbReference type="ARBA" id="ARBA00008585"/>
    </source>
</evidence>
<evidence type="ECO:0000256" key="6">
    <source>
        <dbReference type="ARBA" id="ARBA00023242"/>
    </source>
</evidence>
<evidence type="ECO:0000313" key="9">
    <source>
        <dbReference type="Proteomes" id="UP001431209"/>
    </source>
</evidence>
<comment type="subcellular location">
    <subcellularLocation>
        <location evidence="1">Nucleus</location>
    </subcellularLocation>
</comment>
<dbReference type="GO" id="GO:0007064">
    <property type="term" value="P:mitotic sister chromatid cohesion"/>
    <property type="evidence" value="ECO:0007669"/>
    <property type="project" value="InterPro"/>
</dbReference>
<dbReference type="GO" id="GO:0051301">
    <property type="term" value="P:cell division"/>
    <property type="evidence" value="ECO:0007669"/>
    <property type="project" value="UniProtKB-KW"/>
</dbReference>
<keyword evidence="9" id="KW-1185">Reference proteome</keyword>
<comment type="similarity">
    <text evidence="2">Belongs to the SCC4/mau-2 family.</text>
</comment>
<keyword evidence="3" id="KW-0132">Cell division</keyword>
<dbReference type="Proteomes" id="UP001431209">
    <property type="component" value="Unassembled WGS sequence"/>
</dbReference>
<protein>
    <submittedName>
        <fullName evidence="8">Sec22</fullName>
    </submittedName>
</protein>
<evidence type="ECO:0000256" key="7">
    <source>
        <dbReference type="ARBA" id="ARBA00023306"/>
    </source>
</evidence>
<keyword evidence="7" id="KW-0131">Cell cycle</keyword>
<dbReference type="GO" id="GO:0005634">
    <property type="term" value="C:nucleus"/>
    <property type="evidence" value="ECO:0007669"/>
    <property type="project" value="UniProtKB-SubCell"/>
</dbReference>
<dbReference type="EMBL" id="JAOPGA020001043">
    <property type="protein sequence ID" value="KAL0484444.1"/>
    <property type="molecule type" value="Genomic_DNA"/>
</dbReference>
<evidence type="ECO:0000256" key="3">
    <source>
        <dbReference type="ARBA" id="ARBA00022618"/>
    </source>
</evidence>
<keyword evidence="4" id="KW-0498">Mitosis</keyword>
<reference evidence="8 9" key="1">
    <citation type="submission" date="2024-03" db="EMBL/GenBank/DDBJ databases">
        <title>The Acrasis kona genome and developmental transcriptomes reveal deep origins of eukaryotic multicellular pathways.</title>
        <authorList>
            <person name="Sheikh S."/>
            <person name="Fu C.-J."/>
            <person name="Brown M.W."/>
            <person name="Baldauf S.L."/>
        </authorList>
    </citation>
    <scope>NUCLEOTIDE SEQUENCE [LARGE SCALE GENOMIC DNA]</scope>
    <source>
        <strain evidence="8 9">ATCC MYA-3509</strain>
    </source>
</reference>
<comment type="caution">
    <text evidence="8">The sequence shown here is derived from an EMBL/GenBank/DDBJ whole genome shotgun (WGS) entry which is preliminary data.</text>
</comment>
<dbReference type="GO" id="GO:0007059">
    <property type="term" value="P:chromosome segregation"/>
    <property type="evidence" value="ECO:0007669"/>
    <property type="project" value="UniProtKB-KW"/>
</dbReference>
<evidence type="ECO:0000313" key="8">
    <source>
        <dbReference type="EMBL" id="KAL0484444.1"/>
    </source>
</evidence>